<proteinExistence type="predicted"/>
<reference evidence="2 3" key="1">
    <citation type="submission" date="2020-10" db="EMBL/GenBank/DDBJ databases">
        <authorList>
            <person name="Castelo-Branco R."/>
            <person name="Eusebio N."/>
            <person name="Adriana R."/>
            <person name="Vieira A."/>
            <person name="Brugerolle De Fraissinette N."/>
            <person name="Rezende De Castro R."/>
            <person name="Schneider M.P."/>
            <person name="Vasconcelos V."/>
            <person name="Leao P.N."/>
        </authorList>
    </citation>
    <scope>NUCLEOTIDE SEQUENCE [LARGE SCALE GENOMIC DNA]</scope>
    <source>
        <strain evidence="2 3">LEGE 00250</strain>
    </source>
</reference>
<dbReference type="RefSeq" id="WP_193944169.1">
    <property type="nucleotide sequence ID" value="NZ_JADEWB010000216.1"/>
</dbReference>
<dbReference type="Pfam" id="PF07862">
    <property type="entry name" value="Nif11"/>
    <property type="match status" value="1"/>
</dbReference>
<evidence type="ECO:0000313" key="2">
    <source>
        <dbReference type="EMBL" id="MBE9238832.1"/>
    </source>
</evidence>
<organism evidence="2 3">
    <name type="scientific">Sphaerospermopsis aphanizomenoides LEGE 00250</name>
    <dbReference type="NCBI Taxonomy" id="2777972"/>
    <lineage>
        <taxon>Bacteria</taxon>
        <taxon>Bacillati</taxon>
        <taxon>Cyanobacteriota</taxon>
        <taxon>Cyanophyceae</taxon>
        <taxon>Nostocales</taxon>
        <taxon>Aphanizomenonaceae</taxon>
        <taxon>Sphaerospermopsis</taxon>
        <taxon>Sphaerospermopsis aphanizomenoides</taxon>
    </lineage>
</organism>
<protein>
    <submittedName>
        <fullName evidence="2">Nif11-like leader peptide family natural product</fullName>
    </submittedName>
</protein>
<dbReference type="InterPro" id="IPR012903">
    <property type="entry name" value="Nif11"/>
</dbReference>
<gene>
    <name evidence="2" type="ORF">IQ227_23130</name>
</gene>
<feature type="domain" description="Nif11" evidence="1">
    <location>
        <begin position="1"/>
        <end position="48"/>
    </location>
</feature>
<accession>A0ABR9VME3</accession>
<keyword evidence="3" id="KW-1185">Reference proteome</keyword>
<dbReference type="InterPro" id="IPR022516">
    <property type="entry name" value="CHP03798_Ocin"/>
</dbReference>
<dbReference type="EMBL" id="JADEWB010000216">
    <property type="protein sequence ID" value="MBE9238832.1"/>
    <property type="molecule type" value="Genomic_DNA"/>
</dbReference>
<sequence length="106" mass="12225">MSLEQVANFYEQVANDADFRAKIQSVNSKDECSQIVKDAGYDFTQEEFEEYTGHLLAAKANEDELQDLSNEELAAVIGGFMQLRWPLFQPKYGGVRLPSQRFPWWK</sequence>
<evidence type="ECO:0000259" key="1">
    <source>
        <dbReference type="Pfam" id="PF07862"/>
    </source>
</evidence>
<dbReference type="Proteomes" id="UP000606776">
    <property type="component" value="Unassembled WGS sequence"/>
</dbReference>
<comment type="caution">
    <text evidence="2">The sequence shown here is derived from an EMBL/GenBank/DDBJ whole genome shotgun (WGS) entry which is preliminary data.</text>
</comment>
<dbReference type="NCBIfam" id="TIGR03798">
    <property type="entry name" value="leader_Nif11"/>
    <property type="match status" value="1"/>
</dbReference>
<name>A0ABR9VME3_9CYAN</name>
<evidence type="ECO:0000313" key="3">
    <source>
        <dbReference type="Proteomes" id="UP000606776"/>
    </source>
</evidence>